<dbReference type="EMBL" id="JAQLOI010000001">
    <property type="protein sequence ID" value="MDB1122412.1"/>
    <property type="molecule type" value="Genomic_DNA"/>
</dbReference>
<protein>
    <submittedName>
        <fullName evidence="3">Glycosyltransferase family 1 protein</fullName>
    </submittedName>
</protein>
<dbReference type="InterPro" id="IPR001296">
    <property type="entry name" value="Glyco_trans_1"/>
</dbReference>
<organism evidence="3 4">
    <name type="scientific">Vibrio algarum</name>
    <dbReference type="NCBI Taxonomy" id="3020714"/>
    <lineage>
        <taxon>Bacteria</taxon>
        <taxon>Pseudomonadati</taxon>
        <taxon>Pseudomonadota</taxon>
        <taxon>Gammaproteobacteria</taxon>
        <taxon>Vibrionales</taxon>
        <taxon>Vibrionaceae</taxon>
        <taxon>Vibrio</taxon>
    </lineage>
</organism>
<comment type="caution">
    <text evidence="3">The sequence shown here is derived from an EMBL/GenBank/DDBJ whole genome shotgun (WGS) entry which is preliminary data.</text>
</comment>
<keyword evidence="4" id="KW-1185">Reference proteome</keyword>
<proteinExistence type="predicted"/>
<evidence type="ECO:0000313" key="3">
    <source>
        <dbReference type="EMBL" id="MDB1122412.1"/>
    </source>
</evidence>
<evidence type="ECO:0000313" key="4">
    <source>
        <dbReference type="Proteomes" id="UP001210678"/>
    </source>
</evidence>
<evidence type="ECO:0000256" key="1">
    <source>
        <dbReference type="ARBA" id="ARBA00022679"/>
    </source>
</evidence>
<reference evidence="3 4" key="1">
    <citation type="submission" date="2023-01" db="EMBL/GenBank/DDBJ databases">
        <title>Vibrio sp. KJ40-1 sp.nov, isolated from marine algae.</title>
        <authorList>
            <person name="Butt M."/>
            <person name="Kim J.M.J."/>
            <person name="Jeon C.O.C."/>
        </authorList>
    </citation>
    <scope>NUCLEOTIDE SEQUENCE [LARGE SCALE GENOMIC DNA]</scope>
    <source>
        <strain evidence="3 4">KJ40-1</strain>
    </source>
</reference>
<dbReference type="RefSeq" id="WP_272132137.1">
    <property type="nucleotide sequence ID" value="NZ_JAQLOI010000001.1"/>
</dbReference>
<dbReference type="SUPFAM" id="SSF53756">
    <property type="entry name" value="UDP-Glycosyltransferase/glycogen phosphorylase"/>
    <property type="match status" value="1"/>
</dbReference>
<dbReference type="Gene3D" id="3.40.50.2000">
    <property type="entry name" value="Glycogen Phosphorylase B"/>
    <property type="match status" value="2"/>
</dbReference>
<sequence length="314" mass="36015">MRIAIDARPLSRELAGIGRYTYNVLKELFILDKKNTYYLYTDCTLKFDFSTFKNVNVREGNINSTIGSVIFSQCVFPYWIKKDNINTFWSPRHHLPLITYLMPNINKVVTIHDIVWKVHPETMPKSRVILEKLLFTPSLIISDKIISISKFTKNELVSNFDVPKNKISITQLASFIGPLGRSNIVNQEKLILFIGTLEPRKNLENLCIAFKKLIDIEKYSNYKLVIVGGKGWGNLNLNALIEKLSIIKNVEIKGFISDQELVELYASCEVLTMPSVYEGFGLPALEALSMKKRLLLGRRVLYQVLKVTMFSLQK</sequence>
<name>A0ABT4YLJ5_9VIBR</name>
<accession>A0ABT4YLJ5</accession>
<gene>
    <name evidence="3" type="ORF">PGX00_01095</name>
</gene>
<dbReference type="CDD" id="cd03809">
    <property type="entry name" value="GT4_MtfB-like"/>
    <property type="match status" value="1"/>
</dbReference>
<dbReference type="PANTHER" id="PTHR46401">
    <property type="entry name" value="GLYCOSYLTRANSFERASE WBBK-RELATED"/>
    <property type="match status" value="1"/>
</dbReference>
<keyword evidence="1" id="KW-0808">Transferase</keyword>
<dbReference type="Pfam" id="PF00534">
    <property type="entry name" value="Glycos_transf_1"/>
    <property type="match status" value="1"/>
</dbReference>
<feature type="domain" description="Glycosyl transferase family 1" evidence="2">
    <location>
        <begin position="182"/>
        <end position="292"/>
    </location>
</feature>
<dbReference type="PANTHER" id="PTHR46401:SF2">
    <property type="entry name" value="GLYCOSYLTRANSFERASE WBBK-RELATED"/>
    <property type="match status" value="1"/>
</dbReference>
<dbReference type="Proteomes" id="UP001210678">
    <property type="component" value="Unassembled WGS sequence"/>
</dbReference>
<evidence type="ECO:0000259" key="2">
    <source>
        <dbReference type="Pfam" id="PF00534"/>
    </source>
</evidence>